<dbReference type="NCBIfam" id="NF008453">
    <property type="entry name" value="PRK11308.1"/>
    <property type="match status" value="2"/>
</dbReference>
<dbReference type="RefSeq" id="WP_153719071.1">
    <property type="nucleotide sequence ID" value="NZ_WJPP01000002.1"/>
</dbReference>
<dbReference type="InterPro" id="IPR017871">
    <property type="entry name" value="ABC_transporter-like_CS"/>
</dbReference>
<dbReference type="GO" id="GO:0055085">
    <property type="term" value="P:transmembrane transport"/>
    <property type="evidence" value="ECO:0007669"/>
    <property type="project" value="UniProtKB-ARBA"/>
</dbReference>
<dbReference type="CDD" id="cd03257">
    <property type="entry name" value="ABC_NikE_OppD_transporters"/>
    <property type="match status" value="2"/>
</dbReference>
<dbReference type="Pfam" id="PF08352">
    <property type="entry name" value="oligo_HPY"/>
    <property type="match status" value="1"/>
</dbReference>
<dbReference type="PANTHER" id="PTHR43776:SF7">
    <property type="entry name" value="D,D-DIPEPTIDE TRANSPORT ATP-BINDING PROTEIN DDPF-RELATED"/>
    <property type="match status" value="1"/>
</dbReference>
<dbReference type="PANTHER" id="PTHR43776">
    <property type="entry name" value="TRANSPORT ATP-BINDING PROTEIN"/>
    <property type="match status" value="1"/>
</dbReference>
<dbReference type="InterPro" id="IPR050319">
    <property type="entry name" value="ABC_transp_ATP-bind"/>
</dbReference>
<reference evidence="6 7" key="1">
    <citation type="submission" date="2019-11" db="EMBL/GenBank/DDBJ databases">
        <authorList>
            <person name="Zhang X.Y."/>
        </authorList>
    </citation>
    <scope>NUCLEOTIDE SEQUENCE [LARGE SCALE GENOMIC DNA]</scope>
    <source>
        <strain evidence="6 7">C176</strain>
    </source>
</reference>
<gene>
    <name evidence="6" type="ORF">GH984_04870</name>
</gene>
<dbReference type="GO" id="GO:0015833">
    <property type="term" value="P:peptide transport"/>
    <property type="evidence" value="ECO:0007669"/>
    <property type="project" value="InterPro"/>
</dbReference>
<name>A0A6N7QPR8_9GAMM</name>
<dbReference type="Pfam" id="PF00005">
    <property type="entry name" value="ABC_tran"/>
    <property type="match status" value="2"/>
</dbReference>
<protein>
    <submittedName>
        <fullName evidence="6">Dipeptide ABC transporter ATP-binding protein</fullName>
    </submittedName>
</protein>
<dbReference type="InterPro" id="IPR013563">
    <property type="entry name" value="Oligopep_ABC_C"/>
</dbReference>
<keyword evidence="7" id="KW-1185">Reference proteome</keyword>
<evidence type="ECO:0000256" key="3">
    <source>
        <dbReference type="ARBA" id="ARBA00022741"/>
    </source>
</evidence>
<dbReference type="NCBIfam" id="TIGR01727">
    <property type="entry name" value="oligo_HPY"/>
    <property type="match status" value="1"/>
</dbReference>
<evidence type="ECO:0000313" key="6">
    <source>
        <dbReference type="EMBL" id="MRH78032.1"/>
    </source>
</evidence>
<dbReference type="GO" id="GO:0016887">
    <property type="term" value="F:ATP hydrolysis activity"/>
    <property type="evidence" value="ECO:0007669"/>
    <property type="project" value="InterPro"/>
</dbReference>
<keyword evidence="3" id="KW-0547">Nucleotide-binding</keyword>
<evidence type="ECO:0000256" key="1">
    <source>
        <dbReference type="ARBA" id="ARBA00005417"/>
    </source>
</evidence>
<evidence type="ECO:0000313" key="7">
    <source>
        <dbReference type="Proteomes" id="UP000433788"/>
    </source>
</evidence>
<proteinExistence type="inferred from homology"/>
<feature type="domain" description="ABC transporter" evidence="5">
    <location>
        <begin position="7"/>
        <end position="258"/>
    </location>
</feature>
<feature type="domain" description="ABC transporter" evidence="5">
    <location>
        <begin position="281"/>
        <end position="531"/>
    </location>
</feature>
<comment type="caution">
    <text evidence="6">The sequence shown here is derived from an EMBL/GenBank/DDBJ whole genome shotgun (WGS) entry which is preliminary data.</text>
</comment>
<evidence type="ECO:0000259" key="5">
    <source>
        <dbReference type="PROSITE" id="PS50893"/>
    </source>
</evidence>
<dbReference type="EMBL" id="WJPP01000002">
    <property type="protein sequence ID" value="MRH78032.1"/>
    <property type="molecule type" value="Genomic_DNA"/>
</dbReference>
<dbReference type="PROSITE" id="PS00211">
    <property type="entry name" value="ABC_TRANSPORTER_1"/>
    <property type="match status" value="2"/>
</dbReference>
<evidence type="ECO:0000256" key="4">
    <source>
        <dbReference type="ARBA" id="ARBA00022840"/>
    </source>
</evidence>
<dbReference type="AlphaFoldDB" id="A0A6N7QPR8"/>
<sequence>MTTRDVLQVSGLSIRNANLPKAAPVLQDVSFSAAPKSVVGIIGESGAGKTVLAKALVNWVASPLEISSGQLFFEGVDLLKQPAERFNAMRGREISYIGADPTSALDPTVPVGSQIVKKLVTVKPTLSKREAKEFVIETFQAVRIPSASKRFNDYPFQFSGGMMQRALIVDALVTNPKLLIADNITQPLDVTVAAQILRLLRQLQQDFETAIVFVTASLGTAVDIADKVLVMKEGRVVESGGTSGLLANPQDDYTKQLIHQVPDIWGAEPFHSEQIDEHPILSIRDVSKTYQLADPDVVFGKQAVQAVRGVSFDVRRGENFGVIGESGCGKSTLSRLLSALESPDTGEVLFNGTSLSSMSSKQLLNWRQKMQLILQDPYNSIPSYMTIGDIIAEPLRIHNLEKGNALWTRVKAVMTEVGLNLDLIHDLPAGLSAGQRQRVSIARALVLEPEVLILDETLSALDQVEQSKLLALFADINRRRSITCIYISHDLAMVRRICDRIGVMYLGKVVELADNESLFSKAGHPYTRALLSAVPVLEEKPFEESVYLLDGEPPDPINIPAGCSFRTRCPFAIDQCAQEEPNLEVYEEKGSAAACYVGYAKLP</sequence>
<dbReference type="SMART" id="SM00382">
    <property type="entry name" value="AAA"/>
    <property type="match status" value="2"/>
</dbReference>
<evidence type="ECO:0000256" key="2">
    <source>
        <dbReference type="ARBA" id="ARBA00022448"/>
    </source>
</evidence>
<dbReference type="Proteomes" id="UP000433788">
    <property type="component" value="Unassembled WGS sequence"/>
</dbReference>
<dbReference type="PROSITE" id="PS50893">
    <property type="entry name" value="ABC_TRANSPORTER_2"/>
    <property type="match status" value="2"/>
</dbReference>
<dbReference type="InterPro" id="IPR027417">
    <property type="entry name" value="P-loop_NTPase"/>
</dbReference>
<dbReference type="SUPFAM" id="SSF52540">
    <property type="entry name" value="P-loop containing nucleoside triphosphate hydrolases"/>
    <property type="match status" value="2"/>
</dbReference>
<keyword evidence="4 6" id="KW-0067">ATP-binding</keyword>
<dbReference type="InterPro" id="IPR003439">
    <property type="entry name" value="ABC_transporter-like_ATP-bd"/>
</dbReference>
<dbReference type="GO" id="GO:0005524">
    <property type="term" value="F:ATP binding"/>
    <property type="evidence" value="ECO:0007669"/>
    <property type="project" value="UniProtKB-KW"/>
</dbReference>
<dbReference type="InterPro" id="IPR003593">
    <property type="entry name" value="AAA+_ATPase"/>
</dbReference>
<organism evidence="6 7">
    <name type="scientific">Spiribacter salilacus</name>
    <dbReference type="NCBI Taxonomy" id="2664894"/>
    <lineage>
        <taxon>Bacteria</taxon>
        <taxon>Pseudomonadati</taxon>
        <taxon>Pseudomonadota</taxon>
        <taxon>Gammaproteobacteria</taxon>
        <taxon>Chromatiales</taxon>
        <taxon>Ectothiorhodospiraceae</taxon>
        <taxon>Spiribacter</taxon>
    </lineage>
</organism>
<comment type="similarity">
    <text evidence="1">Belongs to the ABC transporter superfamily.</text>
</comment>
<keyword evidence="2" id="KW-0813">Transport</keyword>
<dbReference type="Gene3D" id="3.40.50.300">
    <property type="entry name" value="P-loop containing nucleotide triphosphate hydrolases"/>
    <property type="match status" value="2"/>
</dbReference>
<accession>A0A6N7QPR8</accession>